<keyword evidence="2" id="KW-1133">Transmembrane helix</keyword>
<evidence type="ECO:0000313" key="5">
    <source>
        <dbReference type="EMBL" id="GMS94804.1"/>
    </source>
</evidence>
<evidence type="ECO:0000259" key="3">
    <source>
        <dbReference type="Pfam" id="PF17171"/>
    </source>
</evidence>
<reference evidence="5" key="1">
    <citation type="submission" date="2023-10" db="EMBL/GenBank/DDBJ databases">
        <title>Genome assembly of Pristionchus species.</title>
        <authorList>
            <person name="Yoshida K."/>
            <person name="Sommer R.J."/>
        </authorList>
    </citation>
    <scope>NUCLEOTIDE SEQUENCE</scope>
    <source>
        <strain evidence="5">RS0144</strain>
    </source>
</reference>
<dbReference type="SUPFAM" id="SSF52833">
    <property type="entry name" value="Thioredoxin-like"/>
    <property type="match status" value="1"/>
</dbReference>
<sequence length="294" mass="34054">QQLKSRSSVFLLLHMIRSVVVYGSLFVFLRYFLPAIVKKLASSKSVKTHEKKWKTDVIYLYQMAGTKSMSSVSPFCIKVETFLRLHKIPFERRNILLARGENGKVPFIELNGVQTADSNLIIPKLVQHFHIEEYDTEHDANVGHAIASMVDFRTFNLFVHYKTTFSQPIFMKALAAGCISDRVVEWLTPIAEERLRAEMHRRVNDTFGQFTNVQFDEMARKDLEVYRGLIGDKKYLFGDRMTTADCALFGHLSATFYLRQDTLPMHTLVSENFAPLARYIERIRDELFGDEFCM</sequence>
<feature type="domain" description="Metaxin glutathione S-transferase" evidence="3">
    <location>
        <begin position="219"/>
        <end position="283"/>
    </location>
</feature>
<accession>A0AAV5TKG2</accession>
<dbReference type="PANTHER" id="PTHR12289">
    <property type="entry name" value="METAXIN RELATED"/>
    <property type="match status" value="1"/>
</dbReference>
<dbReference type="SFLD" id="SFLDG01180">
    <property type="entry name" value="SUF1"/>
    <property type="match status" value="1"/>
</dbReference>
<protein>
    <recommendedName>
        <fullName evidence="7">Glutathione S-transferase</fullName>
    </recommendedName>
</protein>
<keyword evidence="2" id="KW-0812">Transmembrane</keyword>
<dbReference type="InterPro" id="IPR033468">
    <property type="entry name" value="Metaxin_GST"/>
</dbReference>
<evidence type="ECO:0008006" key="7">
    <source>
        <dbReference type="Google" id="ProtNLM"/>
    </source>
</evidence>
<feature type="transmembrane region" description="Helical" evidence="2">
    <location>
        <begin position="12"/>
        <end position="33"/>
    </location>
</feature>
<organism evidence="5 6">
    <name type="scientific">Pristionchus entomophagus</name>
    <dbReference type="NCBI Taxonomy" id="358040"/>
    <lineage>
        <taxon>Eukaryota</taxon>
        <taxon>Metazoa</taxon>
        <taxon>Ecdysozoa</taxon>
        <taxon>Nematoda</taxon>
        <taxon>Chromadorea</taxon>
        <taxon>Rhabditida</taxon>
        <taxon>Rhabditina</taxon>
        <taxon>Diplogasteromorpha</taxon>
        <taxon>Diplogasteroidea</taxon>
        <taxon>Neodiplogasteridae</taxon>
        <taxon>Pristionchus</taxon>
    </lineage>
</organism>
<comment type="similarity">
    <text evidence="1">Belongs to the FAX family.</text>
</comment>
<dbReference type="Pfam" id="PF17172">
    <property type="entry name" value="GST_N_4"/>
    <property type="match status" value="1"/>
</dbReference>
<keyword evidence="6" id="KW-1185">Reference proteome</keyword>
<dbReference type="InterPro" id="IPR012336">
    <property type="entry name" value="Thioredoxin-like_fold"/>
</dbReference>
<dbReference type="InterPro" id="IPR036249">
    <property type="entry name" value="Thioredoxin-like_sf"/>
</dbReference>
<dbReference type="InterPro" id="IPR040079">
    <property type="entry name" value="Glutathione_S-Trfase"/>
</dbReference>
<dbReference type="Pfam" id="PF17171">
    <property type="entry name" value="GST_C_6"/>
    <property type="match status" value="1"/>
</dbReference>
<dbReference type="Gene3D" id="1.20.1050.130">
    <property type="match status" value="1"/>
</dbReference>
<dbReference type="AlphaFoldDB" id="A0AAV5TKG2"/>
<name>A0AAV5TKG2_9BILA</name>
<dbReference type="InterPro" id="IPR050931">
    <property type="entry name" value="Mito_Protein_Transport_Metaxin"/>
</dbReference>
<evidence type="ECO:0000256" key="1">
    <source>
        <dbReference type="ARBA" id="ARBA00006475"/>
    </source>
</evidence>
<dbReference type="CDD" id="cd03193">
    <property type="entry name" value="GST_C_Metaxin"/>
    <property type="match status" value="1"/>
</dbReference>
<gene>
    <name evidence="5" type="ORF">PENTCL1PPCAC_16979</name>
</gene>
<proteinExistence type="inferred from homology"/>
<comment type="caution">
    <text evidence="5">The sequence shown here is derived from an EMBL/GenBank/DDBJ whole genome shotgun (WGS) entry which is preliminary data.</text>
</comment>
<dbReference type="InterPro" id="IPR026928">
    <property type="entry name" value="FAX/IsoI-like"/>
</dbReference>
<feature type="non-terminal residue" evidence="5">
    <location>
        <position position="1"/>
    </location>
</feature>
<dbReference type="SFLD" id="SFLDS00019">
    <property type="entry name" value="Glutathione_Transferase_(cytos"/>
    <property type="match status" value="1"/>
</dbReference>
<dbReference type="SUPFAM" id="SSF47616">
    <property type="entry name" value="GST C-terminal domain-like"/>
    <property type="match status" value="1"/>
</dbReference>
<feature type="domain" description="Thioredoxin-like fold" evidence="4">
    <location>
        <begin position="74"/>
        <end position="162"/>
    </location>
</feature>
<evidence type="ECO:0000256" key="2">
    <source>
        <dbReference type="SAM" id="Phobius"/>
    </source>
</evidence>
<dbReference type="PANTHER" id="PTHR12289:SF32">
    <property type="entry name" value="GST_C_6 DOMAIN-CONTAINING PROTEIN"/>
    <property type="match status" value="1"/>
</dbReference>
<dbReference type="InterPro" id="IPR036282">
    <property type="entry name" value="Glutathione-S-Trfase_C_sf"/>
</dbReference>
<evidence type="ECO:0000313" key="6">
    <source>
        <dbReference type="Proteomes" id="UP001432027"/>
    </source>
</evidence>
<dbReference type="EMBL" id="BTSX01000004">
    <property type="protein sequence ID" value="GMS94804.1"/>
    <property type="molecule type" value="Genomic_DNA"/>
</dbReference>
<dbReference type="Proteomes" id="UP001432027">
    <property type="component" value="Unassembled WGS sequence"/>
</dbReference>
<keyword evidence="2" id="KW-0472">Membrane</keyword>
<dbReference type="SFLD" id="SFLDG01200">
    <property type="entry name" value="SUF1.1"/>
    <property type="match status" value="1"/>
</dbReference>
<dbReference type="GO" id="GO:0005737">
    <property type="term" value="C:cytoplasm"/>
    <property type="evidence" value="ECO:0007669"/>
    <property type="project" value="TreeGrafter"/>
</dbReference>
<evidence type="ECO:0000259" key="4">
    <source>
        <dbReference type="Pfam" id="PF17172"/>
    </source>
</evidence>